<feature type="transmembrane region" description="Helical" evidence="12">
    <location>
        <begin position="178"/>
        <end position="209"/>
    </location>
</feature>
<evidence type="ECO:0000256" key="11">
    <source>
        <dbReference type="SAM" id="MobiDB-lite"/>
    </source>
</evidence>
<proteinExistence type="inferred from homology"/>
<evidence type="ECO:0000256" key="9">
    <source>
        <dbReference type="ARBA" id="ARBA00023010"/>
    </source>
</evidence>
<comment type="similarity">
    <text evidence="2">Belongs to the SEC62 family.</text>
</comment>
<keyword evidence="6" id="KW-0256">Endoplasmic reticulum</keyword>
<dbReference type="GO" id="GO:0031204">
    <property type="term" value="P:post-translational protein targeting to membrane, translocation"/>
    <property type="evidence" value="ECO:0007669"/>
    <property type="project" value="TreeGrafter"/>
</dbReference>
<evidence type="ECO:0000256" key="8">
    <source>
        <dbReference type="ARBA" id="ARBA00022989"/>
    </source>
</evidence>
<evidence type="ECO:0000256" key="3">
    <source>
        <dbReference type="ARBA" id="ARBA00021257"/>
    </source>
</evidence>
<sequence length="698" mass="78373">MNQLQGPSETQKLTPPAVKDPVAVTVATYLRHHKILKQRQGFNINTKEKQDFFRYKRCIRALLSDEYKKQQAKQPSLPIIADNAQAQRMFILMIQNQLIQPVKKLKTQEAKQKKAKLEKGVPCLESTTKAVLQPDEYFVWTFTPPNPYLVVYSLLGLVAIFTVILFPLWPFWMRKGVWYLSTCLLGLIGLFFALAIVRLIIYVFTLVFLPSQFWLFPRLFDDCGFFDSFVPLYAWEEPKGKGKKKKSRAASEHKHAPPVSSQSEKNTTTATKRATVEEIDLGDHSINLLLGQSALVVGDSDLLRLSGTLFNSGHIQNTVGVDIEGDLDLRNTSWCWWNTRELEFTEQIVVFGLGSLTLVHLDQDARLVVRVGGEDLRLLGWDGGVSRDQLGHDTTSGLNTQRQWSNIQKKQVLSLGRGITSQDGGLDCSTVGNSLIWVDGLVRLLAVEEVRNELLDLWNSCRTTNHEVVDQSVIEVLTTQVGITGRGLNLKDTLVNGQQRNIEGTTTKIENQDILFAFTLLLLIKTVGDGSGGWLVDDSEHIQTGNQTGILGCLSLRVVEVGRDSDDGVSHFATHVRLCCFFHLGQHHRRDFFWSEHLGLTFELDLNVRLATLLNDLEWEVFYIVLHFWVIKLSTDQSLGVEHSVGWVHGSLVLSGITDQPLGIGESHERRCGSVTLVIGNDLNSVVDKVGHARIRCS</sequence>
<keyword evidence="5 12" id="KW-0812">Transmembrane</keyword>
<evidence type="ECO:0000256" key="6">
    <source>
        <dbReference type="ARBA" id="ARBA00022824"/>
    </source>
</evidence>
<dbReference type="Pfam" id="PF10712">
    <property type="entry name" value="NAD-GH"/>
    <property type="match status" value="1"/>
</dbReference>
<evidence type="ECO:0000313" key="14">
    <source>
        <dbReference type="Proteomes" id="UP000788993"/>
    </source>
</evidence>
<dbReference type="AlphaFoldDB" id="A0A9P8SYZ0"/>
<evidence type="ECO:0000256" key="4">
    <source>
        <dbReference type="ARBA" id="ARBA00022448"/>
    </source>
</evidence>
<name>A0A9P8SYZ0_9ASCO</name>
<protein>
    <recommendedName>
        <fullName evidence="3">Translocation protein SEC62</fullName>
    </recommendedName>
</protein>
<dbReference type="Pfam" id="PF03839">
    <property type="entry name" value="Sec62"/>
    <property type="match status" value="1"/>
</dbReference>
<evidence type="ECO:0000256" key="7">
    <source>
        <dbReference type="ARBA" id="ARBA00022927"/>
    </source>
</evidence>
<feature type="transmembrane region" description="Helical" evidence="12">
    <location>
        <begin position="149"/>
        <end position="172"/>
    </location>
</feature>
<feature type="compositionally biased region" description="Polar residues" evidence="11">
    <location>
        <begin position="259"/>
        <end position="270"/>
    </location>
</feature>
<organism evidence="13 14">
    <name type="scientific">Ogataea polymorpha</name>
    <dbReference type="NCBI Taxonomy" id="460523"/>
    <lineage>
        <taxon>Eukaryota</taxon>
        <taxon>Fungi</taxon>
        <taxon>Dikarya</taxon>
        <taxon>Ascomycota</taxon>
        <taxon>Saccharomycotina</taxon>
        <taxon>Pichiomycetes</taxon>
        <taxon>Pichiales</taxon>
        <taxon>Pichiaceae</taxon>
        <taxon>Ogataea</taxon>
    </lineage>
</organism>
<evidence type="ECO:0000256" key="5">
    <source>
        <dbReference type="ARBA" id="ARBA00022692"/>
    </source>
</evidence>
<reference evidence="13" key="2">
    <citation type="submission" date="2021-01" db="EMBL/GenBank/DDBJ databases">
        <authorList>
            <person name="Schikora-Tamarit M.A."/>
        </authorList>
    </citation>
    <scope>NUCLEOTIDE SEQUENCE</scope>
    <source>
        <strain evidence="13">NCAIM Y.01608</strain>
    </source>
</reference>
<evidence type="ECO:0000256" key="2">
    <source>
        <dbReference type="ARBA" id="ARBA00010604"/>
    </source>
</evidence>
<accession>A0A9P8SYZ0</accession>
<evidence type="ECO:0000256" key="10">
    <source>
        <dbReference type="ARBA" id="ARBA00023136"/>
    </source>
</evidence>
<comment type="subcellular location">
    <subcellularLocation>
        <location evidence="1">Endoplasmic reticulum membrane</location>
        <topology evidence="1">Multi-pass membrane protein</topology>
    </subcellularLocation>
</comment>
<keyword evidence="14" id="KW-1185">Reference proteome</keyword>
<dbReference type="PANTHER" id="PTHR12443">
    <property type="entry name" value="TRANSLOCATION PROTEIN SEC62"/>
    <property type="match status" value="1"/>
</dbReference>
<keyword evidence="8 12" id="KW-1133">Transmembrane helix</keyword>
<dbReference type="PANTHER" id="PTHR12443:SF9">
    <property type="entry name" value="TRANSLOCATION PROTEIN SEC62"/>
    <property type="match status" value="1"/>
</dbReference>
<comment type="caution">
    <text evidence="13">The sequence shown here is derived from an EMBL/GenBank/DDBJ whole genome shotgun (WGS) entry which is preliminary data.</text>
</comment>
<reference evidence="13" key="1">
    <citation type="journal article" date="2021" name="Open Biol.">
        <title>Shared evolutionary footprints suggest mitochondrial oxidative damage underlies multiple complex I losses in fungi.</title>
        <authorList>
            <person name="Schikora-Tamarit M.A."/>
            <person name="Marcet-Houben M."/>
            <person name="Nosek J."/>
            <person name="Gabaldon T."/>
        </authorList>
    </citation>
    <scope>NUCLEOTIDE SEQUENCE</scope>
    <source>
        <strain evidence="13">NCAIM Y.01608</strain>
    </source>
</reference>
<dbReference type="EMBL" id="JAEUBD010001571">
    <property type="protein sequence ID" value="KAH3658986.1"/>
    <property type="molecule type" value="Genomic_DNA"/>
</dbReference>
<keyword evidence="7" id="KW-0653">Protein transport</keyword>
<evidence type="ECO:0000256" key="1">
    <source>
        <dbReference type="ARBA" id="ARBA00004477"/>
    </source>
</evidence>
<dbReference type="GO" id="GO:0005789">
    <property type="term" value="C:endoplasmic reticulum membrane"/>
    <property type="evidence" value="ECO:0007669"/>
    <property type="project" value="UniProtKB-SubCell"/>
</dbReference>
<feature type="region of interest" description="Disordered" evidence="11">
    <location>
        <begin position="244"/>
        <end position="270"/>
    </location>
</feature>
<evidence type="ECO:0000313" key="13">
    <source>
        <dbReference type="EMBL" id="KAH3658986.1"/>
    </source>
</evidence>
<dbReference type="Proteomes" id="UP000788993">
    <property type="component" value="Unassembled WGS sequence"/>
</dbReference>
<dbReference type="NCBIfam" id="TIGR00869">
    <property type="entry name" value="sec62"/>
    <property type="match status" value="1"/>
</dbReference>
<dbReference type="InterPro" id="IPR004728">
    <property type="entry name" value="Sec62"/>
</dbReference>
<keyword evidence="10 12" id="KW-0472">Membrane</keyword>
<dbReference type="InterPro" id="IPR011553">
    <property type="entry name" value="Sec62_asco"/>
</dbReference>
<gene>
    <name evidence="13" type="ORF">OGATHE_006712</name>
</gene>
<keyword evidence="9" id="KW-0811">Translocation</keyword>
<keyword evidence="4" id="KW-0813">Transport</keyword>
<dbReference type="InterPro" id="IPR019651">
    <property type="entry name" value="Glutamate_DH_NAD-spec"/>
</dbReference>
<evidence type="ECO:0000256" key="12">
    <source>
        <dbReference type="SAM" id="Phobius"/>
    </source>
</evidence>